<evidence type="ECO:0000313" key="8">
    <source>
        <dbReference type="Proteomes" id="UP000026941"/>
    </source>
</evidence>
<accession>A0AA87U7Q5</accession>
<evidence type="ECO:0000256" key="5">
    <source>
        <dbReference type="SAM" id="MobiDB-lite"/>
    </source>
</evidence>
<comment type="caution">
    <text evidence="4">Lacks conserved residue(s) required for the propagation of feature annotation.</text>
</comment>
<feature type="short sequence motif" description="DGA/G" evidence="4">
    <location>
        <begin position="224"/>
        <end position="226"/>
    </location>
</feature>
<feature type="domain" description="PNPLA" evidence="6">
    <location>
        <begin position="14"/>
        <end position="237"/>
    </location>
</feature>
<dbReference type="InterPro" id="IPR050301">
    <property type="entry name" value="NTE"/>
</dbReference>
<evidence type="ECO:0000256" key="3">
    <source>
        <dbReference type="ARBA" id="ARBA00023098"/>
    </source>
</evidence>
<evidence type="ECO:0000256" key="2">
    <source>
        <dbReference type="ARBA" id="ARBA00022963"/>
    </source>
</evidence>
<dbReference type="EMBL" id="BAYX01000028">
    <property type="protein sequence ID" value="GAJ96972.1"/>
    <property type="molecule type" value="Genomic_DNA"/>
</dbReference>
<dbReference type="GO" id="GO:0016787">
    <property type="term" value="F:hydrolase activity"/>
    <property type="evidence" value="ECO:0007669"/>
    <property type="project" value="UniProtKB-UniRule"/>
</dbReference>
<dbReference type="SUPFAM" id="SSF52151">
    <property type="entry name" value="FabD/lysophospholipase-like"/>
    <property type="match status" value="1"/>
</dbReference>
<protein>
    <recommendedName>
        <fullName evidence="6">PNPLA domain-containing protein</fullName>
    </recommendedName>
</protein>
<proteinExistence type="predicted"/>
<name>A0AA87U7Q5_RHIRH</name>
<evidence type="ECO:0000256" key="4">
    <source>
        <dbReference type="PROSITE-ProRule" id="PRU01161"/>
    </source>
</evidence>
<dbReference type="Gene3D" id="3.40.1090.10">
    <property type="entry name" value="Cytosolic phospholipase A2 catalytic domain"/>
    <property type="match status" value="2"/>
</dbReference>
<keyword evidence="3 4" id="KW-0443">Lipid metabolism</keyword>
<dbReference type="AlphaFoldDB" id="A0AA87U7Q5"/>
<dbReference type="InterPro" id="IPR002641">
    <property type="entry name" value="PNPLA_dom"/>
</dbReference>
<keyword evidence="1 4" id="KW-0378">Hydrolase</keyword>
<dbReference type="PANTHER" id="PTHR14226">
    <property type="entry name" value="NEUROPATHY TARGET ESTERASE/SWISS CHEESE D.MELANOGASTER"/>
    <property type="match status" value="1"/>
</dbReference>
<sequence length="398" mass="43963">MRDTSEHKLRIGLALSGGGIRAAVFHLGVLRRLAEARVLEQVAQISTVSGGSLVTGAIFSEADGQWPSSERFLVEIYPRLRTLLSQGDLFSFKALGFAGALKKNVRIFNRRAHILSELLRTRWRINLKLADLPSSPVWHINTTCYDTGKNWRFTHESMGDWQFGRHYSPDVDVADAIAASAAVPYAIGALRLKLPTDGWWETDPETKQPLRKKSPPLSMVRLWDGGAYENMALEQLYKPASGLDGCDVLICSDASGPLGKPKSLCRALREGSLAAPRLFDIASDQIRSLRSRMLLKSIRDKQVDGFLFRIGTSARQFTPIAGRLTGLTDEQCSACLNYPTDLLKIELPNFDLLADHGAEVAHLTLAEYSGGRFAPRMKDESSVHDPRVPIGRASLPAR</sequence>
<evidence type="ECO:0000259" key="6">
    <source>
        <dbReference type="PROSITE" id="PS51635"/>
    </source>
</evidence>
<comment type="caution">
    <text evidence="7">The sequence shown here is derived from an EMBL/GenBank/DDBJ whole genome shotgun (WGS) entry which is preliminary data.</text>
</comment>
<reference evidence="7 8" key="1">
    <citation type="submission" date="2014-05" db="EMBL/GenBank/DDBJ databases">
        <title>Whole genome shotgun sequence of Rhizobium rhizogenes NBRC 13257.</title>
        <authorList>
            <person name="Katano-Makiyama Y."/>
            <person name="Hosoyama A."/>
            <person name="Hashimoto M."/>
            <person name="Hosoyama Y."/>
            <person name="Noguchi M."/>
            <person name="Tsuchikane K."/>
            <person name="Kimura A."/>
            <person name="Ohji S."/>
            <person name="Ichikawa N."/>
            <person name="Yamazoe A."/>
            <person name="Fujita N."/>
        </authorList>
    </citation>
    <scope>NUCLEOTIDE SEQUENCE [LARGE SCALE GENOMIC DNA]</scope>
    <source>
        <strain evidence="7 8">NBRC 13257</strain>
    </source>
</reference>
<feature type="compositionally biased region" description="Basic and acidic residues" evidence="5">
    <location>
        <begin position="377"/>
        <end position="387"/>
    </location>
</feature>
<organism evidence="7 8">
    <name type="scientific">Rhizobium rhizogenes NBRC 13257</name>
    <dbReference type="NCBI Taxonomy" id="1220581"/>
    <lineage>
        <taxon>Bacteria</taxon>
        <taxon>Pseudomonadati</taxon>
        <taxon>Pseudomonadota</taxon>
        <taxon>Alphaproteobacteria</taxon>
        <taxon>Hyphomicrobiales</taxon>
        <taxon>Rhizobiaceae</taxon>
        <taxon>Rhizobium/Agrobacterium group</taxon>
        <taxon>Rhizobium</taxon>
    </lineage>
</organism>
<feature type="active site" description="Nucleophile" evidence="4">
    <location>
        <position position="49"/>
    </location>
</feature>
<feature type="active site" description="Proton acceptor" evidence="4">
    <location>
        <position position="224"/>
    </location>
</feature>
<dbReference type="Pfam" id="PF01734">
    <property type="entry name" value="Patatin"/>
    <property type="match status" value="1"/>
</dbReference>
<evidence type="ECO:0000313" key="7">
    <source>
        <dbReference type="EMBL" id="GAJ96972.1"/>
    </source>
</evidence>
<evidence type="ECO:0000256" key="1">
    <source>
        <dbReference type="ARBA" id="ARBA00022801"/>
    </source>
</evidence>
<dbReference type="InterPro" id="IPR016035">
    <property type="entry name" value="Acyl_Trfase/lysoPLipase"/>
</dbReference>
<dbReference type="GO" id="GO:0016042">
    <property type="term" value="P:lipid catabolic process"/>
    <property type="evidence" value="ECO:0007669"/>
    <property type="project" value="UniProtKB-UniRule"/>
</dbReference>
<dbReference type="PROSITE" id="PS51635">
    <property type="entry name" value="PNPLA"/>
    <property type="match status" value="1"/>
</dbReference>
<dbReference type="PANTHER" id="PTHR14226:SF78">
    <property type="entry name" value="SLR0060 PROTEIN"/>
    <property type="match status" value="1"/>
</dbReference>
<keyword evidence="2 4" id="KW-0442">Lipid degradation</keyword>
<feature type="region of interest" description="Disordered" evidence="5">
    <location>
        <begin position="377"/>
        <end position="398"/>
    </location>
</feature>
<dbReference type="RefSeq" id="WP_042477383.1">
    <property type="nucleotide sequence ID" value="NZ_BAYX01000028.1"/>
</dbReference>
<dbReference type="Proteomes" id="UP000026941">
    <property type="component" value="Unassembled WGS sequence"/>
</dbReference>
<gene>
    <name evidence="7" type="ORF">RRH01S_28_00480</name>
</gene>